<keyword evidence="7" id="KW-1185">Reference proteome</keyword>
<keyword evidence="2" id="KW-0238">DNA-binding</keyword>
<name>A0A9P6UHW0_9FUNG</name>
<dbReference type="Gene3D" id="1.10.443.10">
    <property type="entry name" value="Intergrase catalytic core"/>
    <property type="match status" value="1"/>
</dbReference>
<dbReference type="InterPro" id="IPR004107">
    <property type="entry name" value="Integrase_SAM-like_N"/>
</dbReference>
<feature type="domain" description="Tyr recombinase" evidence="4">
    <location>
        <begin position="104"/>
        <end position="188"/>
    </location>
</feature>
<keyword evidence="1" id="KW-0229">DNA integration</keyword>
<evidence type="ECO:0000256" key="1">
    <source>
        <dbReference type="ARBA" id="ARBA00022908"/>
    </source>
</evidence>
<dbReference type="Gene3D" id="1.10.150.130">
    <property type="match status" value="1"/>
</dbReference>
<dbReference type="Proteomes" id="UP000823405">
    <property type="component" value="Unassembled WGS sequence"/>
</dbReference>
<reference evidence="6" key="1">
    <citation type="journal article" date="2020" name="Fungal Divers.">
        <title>Resolving the Mortierellaceae phylogeny through synthesis of multi-gene phylogenetics and phylogenomics.</title>
        <authorList>
            <person name="Vandepol N."/>
            <person name="Liber J."/>
            <person name="Desiro A."/>
            <person name="Na H."/>
            <person name="Kennedy M."/>
            <person name="Barry K."/>
            <person name="Grigoriev I.V."/>
            <person name="Miller A.N."/>
            <person name="O'Donnell K."/>
            <person name="Stajich J.E."/>
            <person name="Bonito G."/>
        </authorList>
    </citation>
    <scope>NUCLEOTIDE SEQUENCE</scope>
    <source>
        <strain evidence="6">NVP60</strain>
    </source>
</reference>
<evidence type="ECO:0000256" key="3">
    <source>
        <dbReference type="ARBA" id="ARBA00023172"/>
    </source>
</evidence>
<dbReference type="InterPro" id="IPR050090">
    <property type="entry name" value="Tyrosine_recombinase_XerCD"/>
</dbReference>
<dbReference type="InterPro" id="IPR002104">
    <property type="entry name" value="Integrase_catalytic"/>
</dbReference>
<dbReference type="Pfam" id="PF02899">
    <property type="entry name" value="Phage_int_SAM_1"/>
    <property type="match status" value="1"/>
</dbReference>
<dbReference type="PANTHER" id="PTHR30349">
    <property type="entry name" value="PHAGE INTEGRASE-RELATED"/>
    <property type="match status" value="1"/>
</dbReference>
<dbReference type="SUPFAM" id="SSF56349">
    <property type="entry name" value="DNA breaking-rejoining enzymes"/>
    <property type="match status" value="1"/>
</dbReference>
<evidence type="ECO:0008006" key="8">
    <source>
        <dbReference type="Google" id="ProtNLM"/>
    </source>
</evidence>
<dbReference type="GO" id="GO:0003677">
    <property type="term" value="F:DNA binding"/>
    <property type="evidence" value="ECO:0007669"/>
    <property type="project" value="UniProtKB-KW"/>
</dbReference>
<dbReference type="PROSITE" id="PS51900">
    <property type="entry name" value="CB"/>
    <property type="match status" value="1"/>
</dbReference>
<evidence type="ECO:0000313" key="7">
    <source>
        <dbReference type="Proteomes" id="UP000823405"/>
    </source>
</evidence>
<gene>
    <name evidence="6" type="ORF">BGZ97_003195</name>
</gene>
<evidence type="ECO:0000313" key="6">
    <source>
        <dbReference type="EMBL" id="KAG0300498.1"/>
    </source>
</evidence>
<dbReference type="PROSITE" id="PS51898">
    <property type="entry name" value="TYR_RECOMBINASE"/>
    <property type="match status" value="1"/>
</dbReference>
<comment type="caution">
    <text evidence="6">The sequence shown here is derived from an EMBL/GenBank/DDBJ whole genome shotgun (WGS) entry which is preliminary data.</text>
</comment>
<dbReference type="GO" id="GO:0006310">
    <property type="term" value="P:DNA recombination"/>
    <property type="evidence" value="ECO:0007669"/>
    <property type="project" value="UniProtKB-KW"/>
</dbReference>
<dbReference type="AlphaFoldDB" id="A0A9P6UHW0"/>
<evidence type="ECO:0000259" key="5">
    <source>
        <dbReference type="PROSITE" id="PS51900"/>
    </source>
</evidence>
<dbReference type="OrthoDB" id="2437342at2759"/>
<sequence>MPIEQGCSLHTCEAYAHAFRLLFIFASKRLGLRPSQLCLEQLDVALILDFLAHIEEQRGNCAATRNGRLAAIKAFFRYVEFRVPSALAQARQIHAIPGKRHDQRLLRHLTLDEVRAIINAPDVTTRLGIRDRAMLHLCFAGGLRVSELVGLPLANLSLQRMPSIRVLGKGRRERCAMKVHVDNALCCT</sequence>
<organism evidence="6 7">
    <name type="scientific">Linnemannia gamsii</name>
    <dbReference type="NCBI Taxonomy" id="64522"/>
    <lineage>
        <taxon>Eukaryota</taxon>
        <taxon>Fungi</taxon>
        <taxon>Fungi incertae sedis</taxon>
        <taxon>Mucoromycota</taxon>
        <taxon>Mortierellomycotina</taxon>
        <taxon>Mortierellomycetes</taxon>
        <taxon>Mortierellales</taxon>
        <taxon>Mortierellaceae</taxon>
        <taxon>Linnemannia</taxon>
    </lineage>
</organism>
<dbReference type="InterPro" id="IPR044068">
    <property type="entry name" value="CB"/>
</dbReference>
<dbReference type="InterPro" id="IPR010998">
    <property type="entry name" value="Integrase_recombinase_N"/>
</dbReference>
<proteinExistence type="predicted"/>
<keyword evidence="3" id="KW-0233">DNA recombination</keyword>
<evidence type="ECO:0000256" key="2">
    <source>
        <dbReference type="ARBA" id="ARBA00023125"/>
    </source>
</evidence>
<dbReference type="Pfam" id="PF00589">
    <property type="entry name" value="Phage_integrase"/>
    <property type="match status" value="1"/>
</dbReference>
<dbReference type="PANTHER" id="PTHR30349:SF41">
    <property type="entry name" value="INTEGRASE_RECOMBINASE PROTEIN MJ0367-RELATED"/>
    <property type="match status" value="1"/>
</dbReference>
<dbReference type="InterPro" id="IPR013762">
    <property type="entry name" value="Integrase-like_cat_sf"/>
</dbReference>
<accession>A0A9P6UHW0</accession>
<dbReference type="EMBL" id="JAAAIN010001745">
    <property type="protein sequence ID" value="KAG0300498.1"/>
    <property type="molecule type" value="Genomic_DNA"/>
</dbReference>
<dbReference type="GO" id="GO:0015074">
    <property type="term" value="P:DNA integration"/>
    <property type="evidence" value="ECO:0007669"/>
    <property type="project" value="UniProtKB-KW"/>
</dbReference>
<evidence type="ECO:0000259" key="4">
    <source>
        <dbReference type="PROSITE" id="PS51898"/>
    </source>
</evidence>
<feature type="domain" description="Core-binding (CB)" evidence="5">
    <location>
        <begin position="1"/>
        <end position="80"/>
    </location>
</feature>
<dbReference type="InterPro" id="IPR011010">
    <property type="entry name" value="DNA_brk_join_enz"/>
</dbReference>
<protein>
    <recommendedName>
        <fullName evidence="8">Integrase</fullName>
    </recommendedName>
</protein>